<evidence type="ECO:0000313" key="14">
    <source>
        <dbReference type="RefSeq" id="XP_032822984.1"/>
    </source>
</evidence>
<dbReference type="RefSeq" id="XP_032822987.1">
    <property type="nucleotide sequence ID" value="XM_032967096.1"/>
</dbReference>
<gene>
    <name evidence="11 12 13 14 15 16 17" type="primary">LOC116949613</name>
</gene>
<sequence length="265" mass="28968">MEGKPIEQFVLLARSAQGVALCALIEQALDAPGVYVFGELLEVPSVQELSNGPHAPHFQLLQLFAYGTYSDYTANSSNLPNLSEAQKNKLRHLTIVSLAAKMKCIPYGVLLSELGLTNLRHLEDVIIEAIYADIVHGKLDQRRRQLEVDTCIGRDVRASDANAIINTLQQWCDGCEAVLLNIEAQILRANTTKENQIAVRAQIENEVSSLKQTMKAAAASAAQEMDQVVESRDAMATPDPARHPGKKPSKVKGLRGSGKIWSKSN</sequence>
<evidence type="ECO:0000256" key="8">
    <source>
        <dbReference type="SAM" id="MobiDB-lite"/>
    </source>
</evidence>
<keyword evidence="10" id="KW-1185">Reference proteome</keyword>
<dbReference type="AlphaFoldDB" id="A0AAJ7X6F8"/>
<evidence type="ECO:0000256" key="6">
    <source>
        <dbReference type="ARBA" id="ARBA00023242"/>
    </source>
</evidence>
<evidence type="ECO:0000313" key="13">
    <source>
        <dbReference type="RefSeq" id="XP_032822983.1"/>
    </source>
</evidence>
<comment type="subcellular location">
    <subcellularLocation>
        <location evidence="2">Cytoplasm</location>
    </subcellularLocation>
    <subcellularLocation>
        <location evidence="1">Nucleus</location>
    </subcellularLocation>
</comment>
<evidence type="ECO:0000256" key="5">
    <source>
        <dbReference type="ARBA" id="ARBA00022790"/>
    </source>
</evidence>
<name>A0AAJ7X6F8_PETMA</name>
<evidence type="ECO:0000313" key="11">
    <source>
        <dbReference type="RefSeq" id="XP_032822980.1"/>
    </source>
</evidence>
<feature type="domain" description="PCI" evidence="9">
    <location>
        <begin position="1"/>
        <end position="153"/>
    </location>
</feature>
<dbReference type="SMART" id="SM00088">
    <property type="entry name" value="PINT"/>
    <property type="match status" value="1"/>
</dbReference>
<evidence type="ECO:0000313" key="15">
    <source>
        <dbReference type="RefSeq" id="XP_032822985.1"/>
    </source>
</evidence>
<evidence type="ECO:0000256" key="3">
    <source>
        <dbReference type="ARBA" id="ARBA00008482"/>
    </source>
</evidence>
<evidence type="ECO:0000313" key="17">
    <source>
        <dbReference type="RefSeq" id="XP_032822987.1"/>
    </source>
</evidence>
<dbReference type="Pfam" id="PF22061">
    <property type="entry name" value="CSN7_HB_subdom"/>
    <property type="match status" value="1"/>
</dbReference>
<proteinExistence type="inferred from homology"/>
<dbReference type="GO" id="GO:0010387">
    <property type="term" value="P:COP9 signalosome assembly"/>
    <property type="evidence" value="ECO:0007669"/>
    <property type="project" value="InterPro"/>
</dbReference>
<accession>A0AAJ7X6F8</accession>
<protein>
    <submittedName>
        <fullName evidence="11 12">COP9 signalosome complex subunit 7b-like</fullName>
    </submittedName>
</protein>
<evidence type="ECO:0000259" key="9">
    <source>
        <dbReference type="PROSITE" id="PS50250"/>
    </source>
</evidence>
<reference evidence="11 12" key="1">
    <citation type="submission" date="2025-04" db="UniProtKB">
        <authorList>
            <consortium name="RefSeq"/>
        </authorList>
    </citation>
    <scope>IDENTIFICATION</scope>
    <source>
        <tissue evidence="11 12">Sperm</tissue>
    </source>
</reference>
<dbReference type="KEGG" id="pmrn:116949613"/>
<dbReference type="RefSeq" id="XP_032822985.1">
    <property type="nucleotide sequence ID" value="XM_032967094.1"/>
</dbReference>
<dbReference type="Pfam" id="PF18392">
    <property type="entry name" value="CSN7a_helixI"/>
    <property type="match status" value="1"/>
</dbReference>
<dbReference type="InterPro" id="IPR041481">
    <property type="entry name" value="CSN7_helixI"/>
</dbReference>
<dbReference type="InterPro" id="IPR045237">
    <property type="entry name" value="COPS7/eIF3m"/>
</dbReference>
<evidence type="ECO:0000313" key="10">
    <source>
        <dbReference type="Proteomes" id="UP001318040"/>
    </source>
</evidence>
<evidence type="ECO:0000313" key="12">
    <source>
        <dbReference type="RefSeq" id="XP_032822981.1"/>
    </source>
</evidence>
<evidence type="ECO:0000256" key="1">
    <source>
        <dbReference type="ARBA" id="ARBA00004123"/>
    </source>
</evidence>
<evidence type="ECO:0000256" key="2">
    <source>
        <dbReference type="ARBA" id="ARBA00004496"/>
    </source>
</evidence>
<evidence type="ECO:0000256" key="7">
    <source>
        <dbReference type="ARBA" id="ARBA00025037"/>
    </source>
</evidence>
<dbReference type="InterPro" id="IPR000717">
    <property type="entry name" value="PCI_dom"/>
</dbReference>
<dbReference type="GeneID" id="116949613"/>
<dbReference type="PANTHER" id="PTHR15350">
    <property type="entry name" value="COP9 SIGNALOSOME COMPLEX SUBUNIT 7/DENDRITIC CELL PROTEIN GA17"/>
    <property type="match status" value="1"/>
</dbReference>
<dbReference type="Pfam" id="PF01399">
    <property type="entry name" value="PCI"/>
    <property type="match status" value="1"/>
</dbReference>
<evidence type="ECO:0000313" key="16">
    <source>
        <dbReference type="RefSeq" id="XP_032822986.1"/>
    </source>
</evidence>
<dbReference type="Proteomes" id="UP001318040">
    <property type="component" value="Chromosome 37"/>
</dbReference>
<feature type="region of interest" description="Disordered" evidence="8">
    <location>
        <begin position="227"/>
        <end position="265"/>
    </location>
</feature>
<dbReference type="RefSeq" id="XP_032822984.1">
    <property type="nucleotide sequence ID" value="XM_032967093.1"/>
</dbReference>
<keyword evidence="4" id="KW-0963">Cytoplasm</keyword>
<organism evidence="10 11">
    <name type="scientific">Petromyzon marinus</name>
    <name type="common">Sea lamprey</name>
    <dbReference type="NCBI Taxonomy" id="7757"/>
    <lineage>
        <taxon>Eukaryota</taxon>
        <taxon>Metazoa</taxon>
        <taxon>Chordata</taxon>
        <taxon>Craniata</taxon>
        <taxon>Vertebrata</taxon>
        <taxon>Cyclostomata</taxon>
        <taxon>Hyperoartia</taxon>
        <taxon>Petromyzontiformes</taxon>
        <taxon>Petromyzontidae</taxon>
        <taxon>Petromyzon</taxon>
    </lineage>
</organism>
<dbReference type="RefSeq" id="XP_032822981.1">
    <property type="nucleotide sequence ID" value="XM_032967090.1"/>
</dbReference>
<feature type="compositionally biased region" description="Basic residues" evidence="8">
    <location>
        <begin position="243"/>
        <end position="253"/>
    </location>
</feature>
<comment type="similarity">
    <text evidence="3">Belongs to the CSN7/EIF3M family. CSN7 subfamily.</text>
</comment>
<keyword evidence="5" id="KW-0736">Signalosome</keyword>
<dbReference type="RefSeq" id="XP_032822986.1">
    <property type="nucleotide sequence ID" value="XM_032967095.1"/>
</dbReference>
<dbReference type="PROSITE" id="PS50250">
    <property type="entry name" value="PCI"/>
    <property type="match status" value="1"/>
</dbReference>
<dbReference type="GO" id="GO:0008180">
    <property type="term" value="C:COP9 signalosome"/>
    <property type="evidence" value="ECO:0007669"/>
    <property type="project" value="UniProtKB-KW"/>
</dbReference>
<dbReference type="RefSeq" id="XP_032822980.1">
    <property type="nucleotide sequence ID" value="XM_032967089.1"/>
</dbReference>
<keyword evidence="6" id="KW-0539">Nucleus</keyword>
<evidence type="ECO:0000256" key="4">
    <source>
        <dbReference type="ARBA" id="ARBA00022490"/>
    </source>
</evidence>
<dbReference type="PANTHER" id="PTHR15350:SF5">
    <property type="entry name" value="COP9 SIGNALOSOME COMPLEX SUBUNIT 7"/>
    <property type="match status" value="1"/>
</dbReference>
<comment type="function">
    <text evidence="7">Component of the COP9 signalosome complex (CSN), a complex involved in various cellular and developmental processes. The CSN complex is an essential regulator of the ubiquitin (Ubl) conjugation pathway by mediating the deneddylation of the cullin subunits of SCF-type E3 ligase complexes, leading to decrease the Ubl ligase activity of SCF-type complexes such as SCF, CSA or DDB2. The complex is also involved in phosphorylation of p53/TP53, JUN, I-kappa-B-alpha/NFKBIA, ITPK1 and IRF8/ICSBP, possibly via its association with CK2 and PKD kinases. CSN-dependent phosphorylation of TP53 and JUN promotes and protects degradation by the Ubl system, respectively.</text>
</comment>
<dbReference type="GO" id="GO:0005737">
    <property type="term" value="C:cytoplasm"/>
    <property type="evidence" value="ECO:0007669"/>
    <property type="project" value="UniProtKB-SubCell"/>
</dbReference>
<dbReference type="RefSeq" id="XP_032822983.1">
    <property type="nucleotide sequence ID" value="XM_032967092.1"/>
</dbReference>